<accession>S7WFS9</accession>
<dbReference type="EMBL" id="ASYZ01000157">
    <property type="protein sequence ID" value="EPR81970.1"/>
    <property type="molecule type" value="Genomic_DNA"/>
</dbReference>
<dbReference type="RefSeq" id="WP_004917076.1">
    <property type="nucleotide sequence ID" value="NZ_ASYZ01000157.1"/>
</dbReference>
<dbReference type="Proteomes" id="UP000018420">
    <property type="component" value="Unassembled WGS sequence"/>
</dbReference>
<organism evidence="2 3">
    <name type="scientific">Acinetobacter junii CIP 107470 = MTCC 11364</name>
    <dbReference type="NCBI Taxonomy" id="1217666"/>
    <lineage>
        <taxon>Bacteria</taxon>
        <taxon>Pseudomonadati</taxon>
        <taxon>Pseudomonadota</taxon>
        <taxon>Gammaproteobacteria</taxon>
        <taxon>Moraxellales</taxon>
        <taxon>Moraxellaceae</taxon>
        <taxon>Acinetobacter</taxon>
    </lineage>
</organism>
<dbReference type="PATRIC" id="fig|1330047.3.peg.2710"/>
<comment type="caution">
    <text evidence="2">The sequence shown here is derived from an EMBL/GenBank/DDBJ whole genome shotgun (WGS) entry which is preliminary data.</text>
</comment>
<evidence type="ECO:0000313" key="2">
    <source>
        <dbReference type="EMBL" id="EPR81970.1"/>
    </source>
</evidence>
<keyword evidence="1" id="KW-1133">Transmembrane helix</keyword>
<evidence type="ECO:0000256" key="1">
    <source>
        <dbReference type="SAM" id="Phobius"/>
    </source>
</evidence>
<name>S7WFS9_ACIJU</name>
<feature type="transmembrane region" description="Helical" evidence="1">
    <location>
        <begin position="6"/>
        <end position="25"/>
    </location>
</feature>
<protein>
    <submittedName>
        <fullName evidence="2">Uncharacterized protein</fullName>
    </submittedName>
</protein>
<reference evidence="2 3" key="1">
    <citation type="submission" date="2013-05" db="EMBL/GenBank/DDBJ databases">
        <title>Genome assembly of Acinetobacter junii MTCC 11364.</title>
        <authorList>
            <person name="Khatri I."/>
            <person name="Singh N.K."/>
            <person name="Subramanian S."/>
            <person name="Mayilraj S."/>
        </authorList>
    </citation>
    <scope>NUCLEOTIDE SEQUENCE [LARGE SCALE GENOMIC DNA]</scope>
    <source>
        <strain evidence="2 3">MTCC 11364</strain>
    </source>
</reference>
<proteinExistence type="predicted"/>
<dbReference type="AlphaFoldDB" id="S7WFS9"/>
<keyword evidence="1" id="KW-0812">Transmembrane</keyword>
<sequence length="50" mass="5366">MQGIGGIILIIIVACLLPYVFTLIAKSKGGFQAKDNQNPREFLAKTGFVA</sequence>
<keyword evidence="1" id="KW-0472">Membrane</keyword>
<evidence type="ECO:0000313" key="3">
    <source>
        <dbReference type="Proteomes" id="UP000018420"/>
    </source>
</evidence>
<gene>
    <name evidence="2" type="ORF">L292_0894</name>
</gene>